<organism evidence="1 2">
    <name type="scientific">Pelagicoccus mobilis</name>
    <dbReference type="NCBI Taxonomy" id="415221"/>
    <lineage>
        <taxon>Bacteria</taxon>
        <taxon>Pseudomonadati</taxon>
        <taxon>Verrucomicrobiota</taxon>
        <taxon>Opitutia</taxon>
        <taxon>Puniceicoccales</taxon>
        <taxon>Pelagicoccaceae</taxon>
        <taxon>Pelagicoccus</taxon>
    </lineage>
</organism>
<reference evidence="1" key="1">
    <citation type="submission" date="2021-01" db="EMBL/GenBank/DDBJ databases">
        <title>Modified the classification status of verrucomicrobia.</title>
        <authorList>
            <person name="Feng X."/>
        </authorList>
    </citation>
    <scope>NUCLEOTIDE SEQUENCE</scope>
    <source>
        <strain evidence="1">KCTC 13126</strain>
    </source>
</reference>
<dbReference type="EMBL" id="JAENIL010000043">
    <property type="protein sequence ID" value="MBK1879224.1"/>
    <property type="molecule type" value="Genomic_DNA"/>
</dbReference>
<evidence type="ECO:0000313" key="2">
    <source>
        <dbReference type="Proteomes" id="UP000617628"/>
    </source>
</evidence>
<keyword evidence="2" id="KW-1185">Reference proteome</keyword>
<dbReference type="RefSeq" id="WP_200357437.1">
    <property type="nucleotide sequence ID" value="NZ_JAENIL010000043.1"/>
</dbReference>
<dbReference type="Proteomes" id="UP000617628">
    <property type="component" value="Unassembled WGS sequence"/>
</dbReference>
<comment type="caution">
    <text evidence="1">The sequence shown here is derived from an EMBL/GenBank/DDBJ whole genome shotgun (WGS) entry which is preliminary data.</text>
</comment>
<proteinExistence type="predicted"/>
<evidence type="ECO:0000313" key="1">
    <source>
        <dbReference type="EMBL" id="MBK1879224.1"/>
    </source>
</evidence>
<accession>A0A934S1D1</accession>
<dbReference type="AlphaFoldDB" id="A0A934S1D1"/>
<name>A0A934S1D1_9BACT</name>
<sequence length="156" mass="18449">MKRLFIATLAFACVCVAREYEPNELEISVHRKEVYGLARDYVVKTFNLEVEDEGNFNPVRFNSNGVWGNFDARIKELGNDRFEVQGWLDAKGHEKAKIRWAVHIRYGLVDPMAWRYMKIGEEVENEPEFLGWKFGDYYSLGYKAEYDPMFVKRTFR</sequence>
<gene>
    <name evidence="1" type="ORF">JIN87_20225</name>
</gene>
<protein>
    <submittedName>
        <fullName evidence="1">Uncharacterized protein</fullName>
    </submittedName>
</protein>